<evidence type="ECO:0000256" key="2">
    <source>
        <dbReference type="ARBA" id="ARBA00022723"/>
    </source>
</evidence>
<dbReference type="GO" id="GO:0071039">
    <property type="term" value="P:nuclear polyadenylation-dependent CUT catabolic process"/>
    <property type="evidence" value="ECO:0007669"/>
    <property type="project" value="TreeGrafter"/>
</dbReference>
<evidence type="ECO:0000256" key="5">
    <source>
        <dbReference type="ARBA" id="ARBA00022833"/>
    </source>
</evidence>
<dbReference type="PANTHER" id="PTHR46543:SF1">
    <property type="entry name" value="ZINC FINGER CCHC DOMAIN-CONTAINING PROTEIN 7"/>
    <property type="match status" value="1"/>
</dbReference>
<dbReference type="Pfam" id="PF00098">
    <property type="entry name" value="zf-CCHC"/>
    <property type="match status" value="3"/>
</dbReference>
<proteinExistence type="predicted"/>
<evidence type="ECO:0000256" key="4">
    <source>
        <dbReference type="ARBA" id="ARBA00022771"/>
    </source>
</evidence>
<dbReference type="InterPro" id="IPR001878">
    <property type="entry name" value="Znf_CCHC"/>
</dbReference>
<evidence type="ECO:0000313" key="10">
    <source>
        <dbReference type="EMBL" id="KAJ2809015.1"/>
    </source>
</evidence>
<feature type="domain" description="CCHC-type" evidence="9">
    <location>
        <begin position="332"/>
        <end position="345"/>
    </location>
</feature>
<comment type="caution">
    <text evidence="10">The sequence shown here is derived from an EMBL/GenBank/DDBJ whole genome shotgun (WGS) entry which is preliminary data.</text>
</comment>
<dbReference type="GO" id="GO:0071035">
    <property type="term" value="P:nuclear polyadenylation-dependent rRNA catabolic process"/>
    <property type="evidence" value="ECO:0007669"/>
    <property type="project" value="TreeGrafter"/>
</dbReference>
<keyword evidence="5" id="KW-0862">Zinc</keyword>
<keyword evidence="3" id="KW-0677">Repeat</keyword>
<organism evidence="10 11">
    <name type="scientific">Coemansia guatemalensis</name>
    <dbReference type="NCBI Taxonomy" id="2761395"/>
    <lineage>
        <taxon>Eukaryota</taxon>
        <taxon>Fungi</taxon>
        <taxon>Fungi incertae sedis</taxon>
        <taxon>Zoopagomycota</taxon>
        <taxon>Kickxellomycotina</taxon>
        <taxon>Kickxellomycetes</taxon>
        <taxon>Kickxellales</taxon>
        <taxon>Kickxellaceae</taxon>
        <taxon>Coemansia</taxon>
    </lineage>
</organism>
<dbReference type="Proteomes" id="UP001140094">
    <property type="component" value="Unassembled WGS sequence"/>
</dbReference>
<dbReference type="SMART" id="SM00343">
    <property type="entry name" value="ZnF_C2HC"/>
    <property type="match status" value="5"/>
</dbReference>
<accession>A0A9W8I3U1</accession>
<feature type="domain" description="CCHC-type" evidence="9">
    <location>
        <begin position="438"/>
        <end position="451"/>
    </location>
</feature>
<feature type="domain" description="CCHC-type" evidence="9">
    <location>
        <begin position="370"/>
        <end position="385"/>
    </location>
</feature>
<dbReference type="GO" id="GO:0071036">
    <property type="term" value="P:nuclear polyadenylation-dependent snoRNA catabolic process"/>
    <property type="evidence" value="ECO:0007669"/>
    <property type="project" value="TreeGrafter"/>
</dbReference>
<keyword evidence="6" id="KW-0539">Nucleus</keyword>
<keyword evidence="4 7" id="KW-0863">Zinc-finger</keyword>
<name>A0A9W8I3U1_9FUNG</name>
<feature type="region of interest" description="Disordered" evidence="8">
    <location>
        <begin position="100"/>
        <end position="209"/>
    </location>
</feature>
<dbReference type="PROSITE" id="PS50158">
    <property type="entry name" value="ZF_CCHC"/>
    <property type="match status" value="4"/>
</dbReference>
<dbReference type="GO" id="GO:0031499">
    <property type="term" value="C:TRAMP complex"/>
    <property type="evidence" value="ECO:0007669"/>
    <property type="project" value="TreeGrafter"/>
</dbReference>
<feature type="domain" description="CCHC-type" evidence="9">
    <location>
        <begin position="350"/>
        <end position="365"/>
    </location>
</feature>
<dbReference type="InterPro" id="IPR051644">
    <property type="entry name" value="TRAMP_AT-DNA-binding"/>
</dbReference>
<evidence type="ECO:0000256" key="8">
    <source>
        <dbReference type="SAM" id="MobiDB-lite"/>
    </source>
</evidence>
<dbReference type="GO" id="GO:0071038">
    <property type="term" value="P:TRAMP-dependent tRNA surveillance pathway"/>
    <property type="evidence" value="ECO:0007669"/>
    <property type="project" value="TreeGrafter"/>
</dbReference>
<dbReference type="GO" id="GO:0071031">
    <property type="term" value="P:nuclear mRNA surveillance of mRNA 3'-end processing"/>
    <property type="evidence" value="ECO:0007669"/>
    <property type="project" value="TreeGrafter"/>
</dbReference>
<evidence type="ECO:0000259" key="9">
    <source>
        <dbReference type="PROSITE" id="PS50158"/>
    </source>
</evidence>
<sequence length="593" mass="64731">MNSDGYRIELGGELDHDTGSASSGSEGIDSDVEERIMSHLYYQTNEMVAANSTPMKASETTEPLELESTGQNADNVRNSAVAKEVNGKYTTVIETPSTRITGLQIHGSQDDQQQEEESKYSIKSKRNGSSVGESWHMDSDAAVAGARSKSADQVNGPLLSESDRNGDRDDHALTVTMVPAYRPATPTDGEDEAEANGKGSNSVAYGNDAAAGASESRKAARSITYNSSDHRAVNGYLDTISSSRLTTPPDTRAAPADSTLLNSGAMEQQTVQIDALFSPMTLSAEAAAGSMVHITPVKRHHADDEIHEYDYLDEAEIQGHNRYFMEEKETICRRCHKAGHIAKDCTTVACTVCGKEGHASKDCKQSGVVCHGCNMRGHIMSECPQRSGKGKSKHLPRRGTCDRCSSRYHHTEECATIWRRYVYADPLPSEYNSVMPWCYNCASEGHFGDECQMPPARSAASFRGDTAFNSQNCPGKVLSKASPKRSNNSSNRDHPSYYSSDRHHHSKSSGRSNNRTPSSSRGFDIRGSSTHSTPRRGGGKFRNRRPESPWTHKTPTRPSRYTPKSKAAEDSGGARSRHGSAPQSVRRSHSKKR</sequence>
<dbReference type="Gene3D" id="4.10.60.10">
    <property type="entry name" value="Zinc finger, CCHC-type"/>
    <property type="match status" value="2"/>
</dbReference>
<dbReference type="InterPro" id="IPR036875">
    <property type="entry name" value="Znf_CCHC_sf"/>
</dbReference>
<dbReference type="GO" id="GO:0008270">
    <property type="term" value="F:zinc ion binding"/>
    <property type="evidence" value="ECO:0007669"/>
    <property type="project" value="UniProtKB-KW"/>
</dbReference>
<dbReference type="GO" id="GO:0003723">
    <property type="term" value="F:RNA binding"/>
    <property type="evidence" value="ECO:0007669"/>
    <property type="project" value="TreeGrafter"/>
</dbReference>
<reference evidence="10" key="1">
    <citation type="submission" date="2022-07" db="EMBL/GenBank/DDBJ databases">
        <title>Phylogenomic reconstructions and comparative analyses of Kickxellomycotina fungi.</title>
        <authorList>
            <person name="Reynolds N.K."/>
            <person name="Stajich J.E."/>
            <person name="Barry K."/>
            <person name="Grigoriev I.V."/>
            <person name="Crous P."/>
            <person name="Smith M.E."/>
        </authorList>
    </citation>
    <scope>NUCLEOTIDE SEQUENCE</scope>
    <source>
        <strain evidence="10">NRRL 1565</strain>
    </source>
</reference>
<evidence type="ECO:0000256" key="1">
    <source>
        <dbReference type="ARBA" id="ARBA00004123"/>
    </source>
</evidence>
<dbReference type="OrthoDB" id="7608935at2759"/>
<keyword evidence="2" id="KW-0479">Metal-binding</keyword>
<evidence type="ECO:0000313" key="11">
    <source>
        <dbReference type="Proteomes" id="UP001140094"/>
    </source>
</evidence>
<gene>
    <name evidence="10" type="ORF">H4R20_000438</name>
</gene>
<evidence type="ECO:0000256" key="7">
    <source>
        <dbReference type="PROSITE-ProRule" id="PRU00047"/>
    </source>
</evidence>
<dbReference type="AlphaFoldDB" id="A0A9W8I3U1"/>
<feature type="compositionally biased region" description="Basic and acidic residues" evidence="8">
    <location>
        <begin position="161"/>
        <end position="172"/>
    </location>
</feature>
<evidence type="ECO:0000256" key="3">
    <source>
        <dbReference type="ARBA" id="ARBA00022737"/>
    </source>
</evidence>
<dbReference type="GO" id="GO:0071037">
    <property type="term" value="P:nuclear polyadenylation-dependent snRNA catabolic process"/>
    <property type="evidence" value="ECO:0007669"/>
    <property type="project" value="TreeGrafter"/>
</dbReference>
<feature type="region of interest" description="Disordered" evidence="8">
    <location>
        <begin position="468"/>
        <end position="593"/>
    </location>
</feature>
<protein>
    <recommendedName>
        <fullName evidence="9">CCHC-type domain-containing protein</fullName>
    </recommendedName>
</protein>
<feature type="compositionally biased region" description="Basic residues" evidence="8">
    <location>
        <begin position="533"/>
        <end position="543"/>
    </location>
</feature>
<comment type="subcellular location">
    <subcellularLocation>
        <location evidence="1">Nucleus</location>
    </subcellularLocation>
</comment>
<evidence type="ECO:0000256" key="6">
    <source>
        <dbReference type="ARBA" id="ARBA00023242"/>
    </source>
</evidence>
<dbReference type="EMBL" id="JANBUO010000013">
    <property type="protein sequence ID" value="KAJ2809015.1"/>
    <property type="molecule type" value="Genomic_DNA"/>
</dbReference>
<dbReference type="PANTHER" id="PTHR46543">
    <property type="entry name" value="ZINC FINGER CCHC DOMAIN-CONTAINING PROTEIN 7"/>
    <property type="match status" value="1"/>
</dbReference>
<dbReference type="SUPFAM" id="SSF57756">
    <property type="entry name" value="Retrovirus zinc finger-like domains"/>
    <property type="match status" value="1"/>
</dbReference>
<feature type="compositionally biased region" description="Polar residues" evidence="8">
    <location>
        <begin position="509"/>
        <end position="532"/>
    </location>
</feature>
<keyword evidence="11" id="KW-1185">Reference proteome</keyword>